<accession>A0A949K7H9</accession>
<gene>
    <name evidence="2" type="ORF">KTH89_15295</name>
</gene>
<evidence type="ECO:0000313" key="3">
    <source>
        <dbReference type="Proteomes" id="UP000712157"/>
    </source>
</evidence>
<dbReference type="InterPro" id="IPR045504">
    <property type="entry name" value="DUF6487"/>
</dbReference>
<protein>
    <recommendedName>
        <fullName evidence="1">DUF6487 domain-containing protein</fullName>
    </recommendedName>
</protein>
<organism evidence="2 3">
    <name type="scientific">Diplocloster agilis</name>
    <dbReference type="NCBI Taxonomy" id="2850323"/>
    <lineage>
        <taxon>Bacteria</taxon>
        <taxon>Bacillati</taxon>
        <taxon>Bacillota</taxon>
        <taxon>Clostridia</taxon>
        <taxon>Lachnospirales</taxon>
        <taxon>Lachnospiraceae</taxon>
        <taxon>Diplocloster</taxon>
    </lineage>
</organism>
<dbReference type="Pfam" id="PF20097">
    <property type="entry name" value="DUF6487"/>
    <property type="match status" value="1"/>
</dbReference>
<reference evidence="2" key="1">
    <citation type="submission" date="2021-06" db="EMBL/GenBank/DDBJ databases">
        <title>Description of novel taxa of the family Lachnospiraceae.</title>
        <authorList>
            <person name="Chaplin A.V."/>
            <person name="Sokolova S.R."/>
            <person name="Pikina A.P."/>
            <person name="Korzhanova M."/>
            <person name="Belova V."/>
            <person name="Korostin D."/>
            <person name="Efimov B.A."/>
        </authorList>
    </citation>
    <scope>NUCLEOTIDE SEQUENCE</scope>
    <source>
        <strain evidence="2">ASD5720</strain>
    </source>
</reference>
<evidence type="ECO:0000259" key="1">
    <source>
        <dbReference type="Pfam" id="PF20097"/>
    </source>
</evidence>
<comment type="caution">
    <text evidence="2">The sequence shown here is derived from an EMBL/GenBank/DDBJ whole genome shotgun (WGS) entry which is preliminary data.</text>
</comment>
<dbReference type="AlphaFoldDB" id="A0A949K7H9"/>
<keyword evidence="3" id="KW-1185">Reference proteome</keyword>
<dbReference type="RefSeq" id="WP_158346515.1">
    <property type="nucleotide sequence ID" value="NZ_JAHQCW010000026.1"/>
</dbReference>
<sequence>MKCPFCNREMEMGYLTSDARAIAWRKERYQPAIIRKGDGIQLARNSFGGAVSIANAFCCQECKKIVIDYSEKEDI</sequence>
<dbReference type="Proteomes" id="UP000712157">
    <property type="component" value="Unassembled WGS sequence"/>
</dbReference>
<name>A0A949K7H9_9FIRM</name>
<dbReference type="EMBL" id="JAHQCW010000026">
    <property type="protein sequence ID" value="MBU9737908.1"/>
    <property type="molecule type" value="Genomic_DNA"/>
</dbReference>
<feature type="domain" description="DUF6487" evidence="1">
    <location>
        <begin position="3"/>
        <end position="71"/>
    </location>
</feature>
<evidence type="ECO:0000313" key="2">
    <source>
        <dbReference type="EMBL" id="MBU9737908.1"/>
    </source>
</evidence>
<proteinExistence type="predicted"/>